<keyword evidence="3" id="KW-1185">Reference proteome</keyword>
<dbReference type="PANTHER" id="PTHR30432:SF1">
    <property type="entry name" value="DNA-BINDING TRANSCRIPTIONAL DUAL REGULATOR MODE"/>
    <property type="match status" value="1"/>
</dbReference>
<dbReference type="RefSeq" id="WP_006968092.1">
    <property type="nucleotide sequence ID" value="NZ_APJX01000011.1"/>
</dbReference>
<protein>
    <submittedName>
        <fullName evidence="2">Putative transcriptional regulator, ModE family</fullName>
    </submittedName>
</protein>
<gene>
    <name evidence="2" type="ORF">Dpo_11c00890</name>
</gene>
<dbReference type="SUPFAM" id="SSF46785">
    <property type="entry name" value="Winged helix' DNA-binding domain"/>
    <property type="match status" value="1"/>
</dbReference>
<feature type="domain" description="HTH lysR-type" evidence="1">
    <location>
        <begin position="27"/>
        <end position="87"/>
    </location>
</feature>
<sequence length="115" mass="13242">MGNTHEKLRIKLWIECETGDSIFGEGQMRILETIQEQGSINAAAKTLKMGYRSMWGRLRKMEKRLGKPLLERHKGGAEGGHSDLTPEALEMIDKFKRLRLEIAEASETIFRQIYH</sequence>
<dbReference type="InterPro" id="IPR000847">
    <property type="entry name" value="LysR_HTH_N"/>
</dbReference>
<dbReference type="OrthoDB" id="9800709at2"/>
<dbReference type="EMBL" id="APJX01000011">
    <property type="protein sequence ID" value="EMS77947.1"/>
    <property type="molecule type" value="Genomic_DNA"/>
</dbReference>
<organism evidence="2 3">
    <name type="scientific">Desulfotignum phosphitoxidans DSM 13687</name>
    <dbReference type="NCBI Taxonomy" id="1286635"/>
    <lineage>
        <taxon>Bacteria</taxon>
        <taxon>Pseudomonadati</taxon>
        <taxon>Thermodesulfobacteriota</taxon>
        <taxon>Desulfobacteria</taxon>
        <taxon>Desulfobacterales</taxon>
        <taxon>Desulfobacteraceae</taxon>
        <taxon>Desulfotignum</taxon>
    </lineage>
</organism>
<dbReference type="Gene3D" id="1.10.10.10">
    <property type="entry name" value="Winged helix-like DNA-binding domain superfamily/Winged helix DNA-binding domain"/>
    <property type="match status" value="1"/>
</dbReference>
<dbReference type="PANTHER" id="PTHR30432">
    <property type="entry name" value="TRANSCRIPTIONAL REGULATOR MODE"/>
    <property type="match status" value="1"/>
</dbReference>
<dbReference type="Proteomes" id="UP000014216">
    <property type="component" value="Unassembled WGS sequence"/>
</dbReference>
<dbReference type="AlphaFoldDB" id="S0G171"/>
<evidence type="ECO:0000259" key="1">
    <source>
        <dbReference type="Pfam" id="PF00126"/>
    </source>
</evidence>
<name>S0G171_9BACT</name>
<dbReference type="InterPro" id="IPR036390">
    <property type="entry name" value="WH_DNA-bd_sf"/>
</dbReference>
<comment type="caution">
    <text evidence="2">The sequence shown here is derived from an EMBL/GenBank/DDBJ whole genome shotgun (WGS) entry which is preliminary data.</text>
</comment>
<dbReference type="Pfam" id="PF00126">
    <property type="entry name" value="HTH_1"/>
    <property type="match status" value="1"/>
</dbReference>
<dbReference type="InterPro" id="IPR051815">
    <property type="entry name" value="Molybdate_resp_trans_reg"/>
</dbReference>
<dbReference type="GO" id="GO:0003700">
    <property type="term" value="F:DNA-binding transcription factor activity"/>
    <property type="evidence" value="ECO:0007669"/>
    <property type="project" value="InterPro"/>
</dbReference>
<evidence type="ECO:0000313" key="3">
    <source>
        <dbReference type="Proteomes" id="UP000014216"/>
    </source>
</evidence>
<proteinExistence type="predicted"/>
<evidence type="ECO:0000313" key="2">
    <source>
        <dbReference type="EMBL" id="EMS77947.1"/>
    </source>
</evidence>
<dbReference type="InterPro" id="IPR036388">
    <property type="entry name" value="WH-like_DNA-bd_sf"/>
</dbReference>
<accession>S0G171</accession>
<reference evidence="2 3" key="1">
    <citation type="journal article" date="2013" name="Genome Announc.">
        <title>Draft Genome Sequence of Desulfotignum phosphitoxidans DSM 13687 Strain FiPS-3.</title>
        <authorList>
            <person name="Poehlein A."/>
            <person name="Daniel R."/>
            <person name="Simeonova D.D."/>
        </authorList>
    </citation>
    <scope>NUCLEOTIDE SEQUENCE [LARGE SCALE GENOMIC DNA]</scope>
    <source>
        <strain evidence="2 3">DSM 13687</strain>
    </source>
</reference>